<accession>A0A1J6PSH1</accession>
<sequence length="207" mass="24792">MTLRELLKFLSEPRNKAFYLNKQGLPMYLVVNPLMKRNEFFVYDKSYKKIWLGMLSHFIVNHEIIPSYMLDKKRYDATIDIDLIESTHWQVFKKQISFEAVFEEKGGFLSRIKFDRFNDEAKRQIIEKYEALKIKHQKLSIVFTAFLKSSGHPQEPEKVYVEEIFLTAISTITYANYDNILLDLERTFQVYAEHKILHVKSQTWTYQ</sequence>
<evidence type="ECO:0000313" key="3">
    <source>
        <dbReference type="EMBL" id="OEY03209.1"/>
    </source>
</evidence>
<protein>
    <submittedName>
        <fullName evidence="3">Uncharacterized protein</fullName>
    </submittedName>
</protein>
<proteinExistence type="predicted"/>
<dbReference type="Proteomes" id="UP000865592">
    <property type="component" value="Unassembled WGS sequence"/>
</dbReference>
<dbReference type="EMBL" id="MKBD01000007">
    <property type="protein sequence ID" value="OEY03209.1"/>
    <property type="molecule type" value="Genomic_DNA"/>
</dbReference>
<evidence type="ECO:0000313" key="4">
    <source>
        <dbReference type="Proteomes" id="UP000349590"/>
    </source>
</evidence>
<reference evidence="1 4" key="2">
    <citation type="submission" date="2019-04" db="EMBL/GenBank/DDBJ databases">
        <authorList>
            <consortium name="PulseNet: The National Subtyping Network for Foodborne Disease Surveillance"/>
            <person name="Tarr C.L."/>
            <person name="Trees E."/>
            <person name="Katz L.S."/>
            <person name="Carleton-Romer H.A."/>
            <person name="Stroika S."/>
            <person name="Kucerova Z."/>
            <person name="Roache K.F."/>
            <person name="Sabol A.L."/>
            <person name="Besser J."/>
            <person name="Gerner-Smidt P."/>
        </authorList>
    </citation>
    <scope>NUCLEOTIDE SEQUENCE [LARGE SCALE GENOMIC DNA]</scope>
    <source>
        <strain evidence="1 4">PNUSAC009041</strain>
    </source>
</reference>
<name>A0A1J6PSH1_CAMJU</name>
<dbReference type="Proteomes" id="UP001183411">
    <property type="component" value="Unassembled WGS sequence"/>
</dbReference>
<reference evidence="2" key="3">
    <citation type="submission" date="2023-06" db="EMBL/GenBank/DDBJ databases">
        <authorList>
            <consortium name="PulseNet: The National Subtyping Network for Foodborne Disease Surveillance"/>
        </authorList>
    </citation>
    <scope>NUCLEOTIDE SEQUENCE</scope>
    <source>
        <strain evidence="2">PNUSAC035917</strain>
    </source>
</reference>
<dbReference type="EMBL" id="AACCII010000003">
    <property type="protein sequence ID" value="EAJ9718504.1"/>
    <property type="molecule type" value="Genomic_DNA"/>
</dbReference>
<evidence type="ECO:0000313" key="1">
    <source>
        <dbReference type="EMBL" id="EAJ9718504.1"/>
    </source>
</evidence>
<comment type="caution">
    <text evidence="3">The sequence shown here is derived from an EMBL/GenBank/DDBJ whole genome shotgun (WGS) entry which is preliminary data.</text>
</comment>
<evidence type="ECO:0000313" key="2">
    <source>
        <dbReference type="EMBL" id="ELD5187478.1"/>
    </source>
</evidence>
<gene>
    <name evidence="3" type="ORF">A0K99_03815</name>
    <name evidence="1" type="ORF">E8P16_03450</name>
    <name evidence="2" type="ORF">QQI97_001687</name>
</gene>
<evidence type="ECO:0000313" key="5">
    <source>
        <dbReference type="Proteomes" id="UP000865592"/>
    </source>
</evidence>
<dbReference type="RefSeq" id="WP_002897840.1">
    <property type="nucleotide sequence ID" value="NZ_AP028413.1"/>
</dbReference>
<dbReference type="EMBL" id="ABMIIH010000012">
    <property type="protein sequence ID" value="ELD5187478.1"/>
    <property type="molecule type" value="Genomic_DNA"/>
</dbReference>
<dbReference type="Proteomes" id="UP000349590">
    <property type="component" value="Unassembled WGS sequence"/>
</dbReference>
<dbReference type="AlphaFoldDB" id="A0A1J6PSH1"/>
<organism evidence="3 5">
    <name type="scientific">Campylobacter jejuni</name>
    <dbReference type="NCBI Taxonomy" id="197"/>
    <lineage>
        <taxon>Bacteria</taxon>
        <taxon>Pseudomonadati</taxon>
        <taxon>Campylobacterota</taxon>
        <taxon>Epsilonproteobacteria</taxon>
        <taxon>Campylobacterales</taxon>
        <taxon>Campylobacteraceae</taxon>
        <taxon>Campylobacter</taxon>
    </lineage>
</organism>
<reference evidence="3 5" key="1">
    <citation type="submission" date="2016-09" db="EMBL/GenBank/DDBJ databases">
        <title>Campylobacter genomics.</title>
        <authorList>
            <person name="Weis A.M."/>
            <person name="Weimer B.C."/>
            <person name="Gilpin B."/>
            <person name="Huang B.C."/>
            <person name="Kong N."/>
        </authorList>
    </citation>
    <scope>NUCLEOTIDE SEQUENCE [LARGE SCALE GENOMIC DNA]</scope>
    <source>
        <strain evidence="3 5">BCW_4735</strain>
    </source>
</reference>